<evidence type="ECO:0000313" key="3">
    <source>
        <dbReference type="Proteomes" id="UP000029554"/>
    </source>
</evidence>
<accession>A0A095SRQ3</accession>
<gene>
    <name evidence="2" type="ORF">LG45_12450</name>
</gene>
<dbReference type="STRING" id="1453498.LG45_12450"/>
<evidence type="ECO:0000256" key="1">
    <source>
        <dbReference type="SAM" id="SignalP"/>
    </source>
</evidence>
<dbReference type="RefSeq" id="WP_035127547.1">
    <property type="nucleotide sequence ID" value="NZ_JRHH01000005.1"/>
</dbReference>
<sequence>MLKKTFATILFLLLCNTIYAQESQKITLKEFIEQVKEKNESIKKADSVNVMINDLLIENHGDYKIDPKNISRMEILVIEPEKNTAGVKPSIIISTKIK</sequence>
<reference evidence="2 3" key="1">
    <citation type="submission" date="2014-09" db="EMBL/GenBank/DDBJ databases">
        <title>Whole Genome Shotgun of Flavobacterium aquatile LMG 4008.</title>
        <authorList>
            <person name="Gale A.N."/>
            <person name="Pipes S.E."/>
            <person name="Newman J.D."/>
        </authorList>
    </citation>
    <scope>NUCLEOTIDE SEQUENCE [LARGE SCALE GENOMIC DNA]</scope>
    <source>
        <strain evidence="2 3">LMG 4008</strain>
    </source>
</reference>
<protein>
    <submittedName>
        <fullName evidence="2">Uncharacterized protein</fullName>
    </submittedName>
</protein>
<feature type="signal peptide" evidence="1">
    <location>
        <begin position="1"/>
        <end position="20"/>
    </location>
</feature>
<feature type="chain" id="PRO_5001910430" evidence="1">
    <location>
        <begin position="21"/>
        <end position="98"/>
    </location>
</feature>
<dbReference type="EMBL" id="JRHH01000005">
    <property type="protein sequence ID" value="KGD67034.1"/>
    <property type="molecule type" value="Genomic_DNA"/>
</dbReference>
<dbReference type="Proteomes" id="UP000029554">
    <property type="component" value="Unassembled WGS sequence"/>
</dbReference>
<proteinExistence type="predicted"/>
<evidence type="ECO:0000313" key="2">
    <source>
        <dbReference type="EMBL" id="KGD67034.1"/>
    </source>
</evidence>
<comment type="caution">
    <text evidence="2">The sequence shown here is derived from an EMBL/GenBank/DDBJ whole genome shotgun (WGS) entry which is preliminary data.</text>
</comment>
<name>A0A095SRQ3_9FLAO</name>
<keyword evidence="3" id="KW-1185">Reference proteome</keyword>
<keyword evidence="1" id="KW-0732">Signal</keyword>
<organism evidence="2 3">
    <name type="scientific">Flavobacterium aquatile LMG 4008 = ATCC 11947</name>
    <dbReference type="NCBI Taxonomy" id="1453498"/>
    <lineage>
        <taxon>Bacteria</taxon>
        <taxon>Pseudomonadati</taxon>
        <taxon>Bacteroidota</taxon>
        <taxon>Flavobacteriia</taxon>
        <taxon>Flavobacteriales</taxon>
        <taxon>Flavobacteriaceae</taxon>
        <taxon>Flavobacterium</taxon>
    </lineage>
</organism>
<dbReference type="AlphaFoldDB" id="A0A095SRQ3"/>